<dbReference type="GO" id="GO:0005886">
    <property type="term" value="C:plasma membrane"/>
    <property type="evidence" value="ECO:0007669"/>
    <property type="project" value="TreeGrafter"/>
</dbReference>
<comment type="caution">
    <text evidence="8">The sequence shown here is derived from an EMBL/GenBank/DDBJ whole genome shotgun (WGS) entry which is preliminary data.</text>
</comment>
<dbReference type="InterPro" id="IPR017981">
    <property type="entry name" value="GPCR_2-like_7TM"/>
</dbReference>
<feature type="transmembrane region" description="Helical" evidence="6">
    <location>
        <begin position="378"/>
        <end position="399"/>
    </location>
</feature>
<feature type="compositionally biased region" description="Low complexity" evidence="5">
    <location>
        <begin position="314"/>
        <end position="326"/>
    </location>
</feature>
<evidence type="ECO:0000256" key="5">
    <source>
        <dbReference type="SAM" id="MobiDB-lite"/>
    </source>
</evidence>
<feature type="region of interest" description="Disordered" evidence="5">
    <location>
        <begin position="637"/>
        <end position="670"/>
    </location>
</feature>
<comment type="subcellular location">
    <subcellularLocation>
        <location evidence="1">Membrane</location>
        <topology evidence="1">Multi-pass membrane protein</topology>
    </subcellularLocation>
</comment>
<dbReference type="GO" id="GO:0007189">
    <property type="term" value="P:adenylate cyclase-activating G protein-coupled receptor signaling pathway"/>
    <property type="evidence" value="ECO:0007669"/>
    <property type="project" value="TreeGrafter"/>
</dbReference>
<name>A0AAN7A4Y3_9PEZI</name>
<feature type="compositionally biased region" description="Basic and acidic residues" evidence="5">
    <location>
        <begin position="564"/>
        <end position="578"/>
    </location>
</feature>
<evidence type="ECO:0000256" key="4">
    <source>
        <dbReference type="ARBA" id="ARBA00023136"/>
    </source>
</evidence>
<evidence type="ECO:0000313" key="8">
    <source>
        <dbReference type="EMBL" id="KAK4173470.1"/>
    </source>
</evidence>
<keyword evidence="9" id="KW-1185">Reference proteome</keyword>
<feature type="transmembrane region" description="Helical" evidence="6">
    <location>
        <begin position="116"/>
        <end position="133"/>
    </location>
</feature>
<keyword evidence="4 6" id="KW-0472">Membrane</keyword>
<feature type="domain" description="G-protein coupled receptors family 2 profile 2" evidence="7">
    <location>
        <begin position="31"/>
        <end position="217"/>
    </location>
</feature>
<evidence type="ECO:0000259" key="7">
    <source>
        <dbReference type="PROSITE" id="PS50261"/>
    </source>
</evidence>
<protein>
    <recommendedName>
        <fullName evidence="7">G-protein coupled receptors family 2 profile 2 domain-containing protein</fullName>
    </recommendedName>
</protein>
<evidence type="ECO:0000256" key="3">
    <source>
        <dbReference type="ARBA" id="ARBA00022989"/>
    </source>
</evidence>
<dbReference type="AlphaFoldDB" id="A0AAN7A4Y3"/>
<gene>
    <name evidence="8" type="ORF">QBC36DRAFT_245425</name>
</gene>
<proteinExistence type="predicted"/>
<dbReference type="Gene3D" id="1.20.1070.10">
    <property type="entry name" value="Rhodopsin 7-helix transmembrane proteins"/>
    <property type="match status" value="1"/>
</dbReference>
<accession>A0AAN7A4Y3</accession>
<feature type="compositionally biased region" description="Polar residues" evidence="5">
    <location>
        <begin position="586"/>
        <end position="598"/>
    </location>
</feature>
<keyword evidence="3 6" id="KW-1133">Transmembrane helix</keyword>
<feature type="region of interest" description="Disordered" evidence="5">
    <location>
        <begin position="279"/>
        <end position="354"/>
    </location>
</feature>
<dbReference type="Proteomes" id="UP001302321">
    <property type="component" value="Unassembled WGS sequence"/>
</dbReference>
<evidence type="ECO:0000256" key="2">
    <source>
        <dbReference type="ARBA" id="ARBA00022692"/>
    </source>
</evidence>
<reference evidence="8" key="1">
    <citation type="journal article" date="2023" name="Mol. Phylogenet. Evol.">
        <title>Genome-scale phylogeny and comparative genomics of the fungal order Sordariales.</title>
        <authorList>
            <person name="Hensen N."/>
            <person name="Bonometti L."/>
            <person name="Westerberg I."/>
            <person name="Brannstrom I.O."/>
            <person name="Guillou S."/>
            <person name="Cros-Aarteil S."/>
            <person name="Calhoun S."/>
            <person name="Haridas S."/>
            <person name="Kuo A."/>
            <person name="Mondo S."/>
            <person name="Pangilinan J."/>
            <person name="Riley R."/>
            <person name="LaButti K."/>
            <person name="Andreopoulos B."/>
            <person name="Lipzen A."/>
            <person name="Chen C."/>
            <person name="Yan M."/>
            <person name="Daum C."/>
            <person name="Ng V."/>
            <person name="Clum A."/>
            <person name="Steindorff A."/>
            <person name="Ohm R.A."/>
            <person name="Martin F."/>
            <person name="Silar P."/>
            <person name="Natvig D.O."/>
            <person name="Lalanne C."/>
            <person name="Gautier V."/>
            <person name="Ament-Velasquez S.L."/>
            <person name="Kruys A."/>
            <person name="Hutchinson M.I."/>
            <person name="Powell A.J."/>
            <person name="Barry K."/>
            <person name="Miller A.N."/>
            <person name="Grigoriev I.V."/>
            <person name="Debuchy R."/>
            <person name="Gladieux P."/>
            <person name="Hiltunen Thoren M."/>
            <person name="Johannesson H."/>
        </authorList>
    </citation>
    <scope>NUCLEOTIDE SEQUENCE</scope>
    <source>
        <strain evidence="8">CBS 892.96</strain>
    </source>
</reference>
<evidence type="ECO:0000256" key="6">
    <source>
        <dbReference type="SAM" id="Phobius"/>
    </source>
</evidence>
<feature type="transmembrane region" description="Helical" evidence="6">
    <location>
        <begin position="142"/>
        <end position="167"/>
    </location>
</feature>
<feature type="compositionally biased region" description="Basic and acidic residues" evidence="5">
    <location>
        <begin position="600"/>
        <end position="612"/>
    </location>
</feature>
<dbReference type="GO" id="GO:0007166">
    <property type="term" value="P:cell surface receptor signaling pathway"/>
    <property type="evidence" value="ECO:0007669"/>
    <property type="project" value="InterPro"/>
</dbReference>
<organism evidence="8 9">
    <name type="scientific">Triangularia setosa</name>
    <dbReference type="NCBI Taxonomy" id="2587417"/>
    <lineage>
        <taxon>Eukaryota</taxon>
        <taxon>Fungi</taxon>
        <taxon>Dikarya</taxon>
        <taxon>Ascomycota</taxon>
        <taxon>Pezizomycotina</taxon>
        <taxon>Sordariomycetes</taxon>
        <taxon>Sordariomycetidae</taxon>
        <taxon>Sordariales</taxon>
        <taxon>Podosporaceae</taxon>
        <taxon>Triangularia</taxon>
    </lineage>
</organism>
<dbReference type="PANTHER" id="PTHR23112">
    <property type="entry name" value="G PROTEIN-COUPLED RECEPTOR 157-RELATED"/>
    <property type="match status" value="1"/>
</dbReference>
<feature type="transmembrane region" description="Helical" evidence="6">
    <location>
        <begin position="187"/>
        <end position="210"/>
    </location>
</feature>
<evidence type="ECO:0000313" key="9">
    <source>
        <dbReference type="Proteomes" id="UP001302321"/>
    </source>
</evidence>
<dbReference type="Pfam" id="PF05462">
    <property type="entry name" value="Dicty_CAR"/>
    <property type="match status" value="1"/>
</dbReference>
<feature type="region of interest" description="Disordered" evidence="5">
    <location>
        <begin position="548"/>
        <end position="614"/>
    </location>
</feature>
<feature type="compositionally biased region" description="Basic residues" evidence="5">
    <location>
        <begin position="283"/>
        <end position="307"/>
    </location>
</feature>
<dbReference type="EMBL" id="MU866342">
    <property type="protein sequence ID" value="KAK4173470.1"/>
    <property type="molecule type" value="Genomic_DNA"/>
</dbReference>
<evidence type="ECO:0000256" key="1">
    <source>
        <dbReference type="ARBA" id="ARBA00004141"/>
    </source>
</evidence>
<dbReference type="SUPFAM" id="SSF81321">
    <property type="entry name" value="Family A G protein-coupled receptor-like"/>
    <property type="match status" value="1"/>
</dbReference>
<reference evidence="8" key="2">
    <citation type="submission" date="2023-05" db="EMBL/GenBank/DDBJ databases">
        <authorList>
            <consortium name="Lawrence Berkeley National Laboratory"/>
            <person name="Steindorff A."/>
            <person name="Hensen N."/>
            <person name="Bonometti L."/>
            <person name="Westerberg I."/>
            <person name="Brannstrom I.O."/>
            <person name="Guillou S."/>
            <person name="Cros-Aarteil S."/>
            <person name="Calhoun S."/>
            <person name="Haridas S."/>
            <person name="Kuo A."/>
            <person name="Mondo S."/>
            <person name="Pangilinan J."/>
            <person name="Riley R."/>
            <person name="Labutti K."/>
            <person name="Andreopoulos B."/>
            <person name="Lipzen A."/>
            <person name="Chen C."/>
            <person name="Yanf M."/>
            <person name="Daum C."/>
            <person name="Ng V."/>
            <person name="Clum A."/>
            <person name="Ohm R."/>
            <person name="Martin F."/>
            <person name="Silar P."/>
            <person name="Natvig D."/>
            <person name="Lalanne C."/>
            <person name="Gautier V."/>
            <person name="Ament-Velasquez S.L."/>
            <person name="Kruys A."/>
            <person name="Hutchinson M.I."/>
            <person name="Powell A.J."/>
            <person name="Barry K."/>
            <person name="Miller A.N."/>
            <person name="Grigoriev I.V."/>
            <person name="Debuchy R."/>
            <person name="Gladieux P."/>
            <person name="Thoren M.H."/>
            <person name="Johannesson H."/>
        </authorList>
    </citation>
    <scope>NUCLEOTIDE SEQUENCE</scope>
    <source>
        <strain evidence="8">CBS 892.96</strain>
    </source>
</reference>
<dbReference type="PANTHER" id="PTHR23112:SF0">
    <property type="entry name" value="TRANSMEMBRANE PROTEIN 116"/>
    <property type="match status" value="1"/>
</dbReference>
<dbReference type="PROSITE" id="PS50261">
    <property type="entry name" value="G_PROTEIN_RECEP_F2_4"/>
    <property type="match status" value="1"/>
</dbReference>
<feature type="transmembrane region" description="Helical" evidence="6">
    <location>
        <begin position="65"/>
        <end position="84"/>
    </location>
</feature>
<feature type="transmembrane region" description="Helical" evidence="6">
    <location>
        <begin position="37"/>
        <end position="56"/>
    </location>
</feature>
<sequence length="670" mass="73960">MPVIPFFLANTTTTDPVRPLLILTEKQGNLLVTIERALGSISLVAVTLIFVVFGLFRPLRTVPNCFLVCSSAANVFSSLATLVAQDGLRMIVMNGDRGLCNAQGFLFQMFLQSDPWWSFAMSINVLIIFRYGADPGHFKRWWWLYCLICYGGPGISAVILLTLGYYGNAGVWCWVGSSHQMLRIYTQYLPVWICISGTLLIYLGVGIHVFRSRNSVDKQFSLGASLEHPPILQPIPRDRKSFLSLSNWPLSPFTSSALFPESPDGTHPLAPMPMTVTRAQSSHTRHSRSIHTRPSRSIRTQHSRSTRRTRDLLPARAASAPSKRSSGYMRAFGLNPRRAPSPPSTFSGRDETSKIHRKGGIGQFRNAFTIDDPVKRSYLQTAGLFAFAILATWIPSSTFRVKQILYGDANFAAYAASAAALSLQGVWNFLIFFFTNRRTFISCVRHRLSGPQHSRISALLDGGQRSRPVTTIHVGTQTELTRDNIGLAESADIAIETKSIRTLPEVTKIHQANHIMNHPMPLAEKDVQAAANTTNTTAVITHIPTAHLKPQPSKRSLRPIGPVLKEKLSSSNMRRDLTVRIPWRSPSRTSNWSLSTTGRNKKDEEGSREGESSQRSYSWDFLDIGLETRGNILAAISSRGTPTGSGGSPVTLQSRASAAMGHSRGVSSPC</sequence>
<keyword evidence="2 6" id="KW-0812">Transmembrane</keyword>
<dbReference type="GO" id="GO:0004930">
    <property type="term" value="F:G protein-coupled receptor activity"/>
    <property type="evidence" value="ECO:0007669"/>
    <property type="project" value="TreeGrafter"/>
</dbReference>
<feature type="transmembrane region" description="Helical" evidence="6">
    <location>
        <begin position="411"/>
        <end position="435"/>
    </location>
</feature>